<dbReference type="Pfam" id="PF00132">
    <property type="entry name" value="Hexapep"/>
    <property type="match status" value="2"/>
</dbReference>
<reference evidence="2" key="1">
    <citation type="submission" date="2019-11" db="EMBL/GenBank/DDBJ databases">
        <title>Complete genome sequence of Corynebacterium kalinowskii 1959, a novel Corynebacterium species isolated from soil of a small paddock in Vilsendorf, Germany.</title>
        <authorList>
            <person name="Schaffert L."/>
            <person name="Ruwe M."/>
            <person name="Milse J."/>
            <person name="Hanuschka K."/>
            <person name="Ortseifen V."/>
            <person name="Droste J."/>
            <person name="Brandt D."/>
            <person name="Schlueter L."/>
            <person name="Kutter Y."/>
            <person name="Vinke S."/>
            <person name="Viehoefer P."/>
            <person name="Jacob L."/>
            <person name="Luebke N.-C."/>
            <person name="Schulte-Berndt E."/>
            <person name="Hain C."/>
            <person name="Linder M."/>
            <person name="Schmidt P."/>
            <person name="Wollenschlaeger L."/>
            <person name="Luttermann T."/>
            <person name="Thieme E."/>
            <person name="Hassa J."/>
            <person name="Haak M."/>
            <person name="Wittchen M."/>
            <person name="Mentz A."/>
            <person name="Persicke M."/>
            <person name="Busche T."/>
            <person name="Ruckert C."/>
        </authorList>
    </citation>
    <scope>NUCLEOTIDE SEQUENCE [LARGE SCALE GENOMIC DNA]</scope>
    <source>
        <strain evidence="2">1959</strain>
    </source>
</reference>
<dbReference type="InterPro" id="IPR011004">
    <property type="entry name" value="Trimer_LpxA-like_sf"/>
</dbReference>
<accession>A0A6B8VD99</accession>
<evidence type="ECO:0000313" key="2">
    <source>
        <dbReference type="Proteomes" id="UP000427071"/>
    </source>
</evidence>
<dbReference type="PANTHER" id="PTHR13061:SF29">
    <property type="entry name" value="GAMMA CARBONIC ANHYDRASE-LIKE 1, MITOCHONDRIAL-RELATED"/>
    <property type="match status" value="1"/>
</dbReference>
<dbReference type="RefSeq" id="WP_156191468.1">
    <property type="nucleotide sequence ID" value="NZ_CP046452.1"/>
</dbReference>
<dbReference type="InterPro" id="IPR001451">
    <property type="entry name" value="Hexapep"/>
</dbReference>
<organism evidence="1 2">
    <name type="scientific">Corynebacterium kalinowskii</name>
    <dbReference type="NCBI Taxonomy" id="2675216"/>
    <lineage>
        <taxon>Bacteria</taxon>
        <taxon>Bacillati</taxon>
        <taxon>Actinomycetota</taxon>
        <taxon>Actinomycetes</taxon>
        <taxon>Mycobacteriales</taxon>
        <taxon>Corynebacteriaceae</taxon>
        <taxon>Corynebacterium</taxon>
    </lineage>
</organism>
<dbReference type="InterPro" id="IPR050484">
    <property type="entry name" value="Transf_Hexapept/Carb_Anhydrase"/>
</dbReference>
<dbReference type="SUPFAM" id="SSF51161">
    <property type="entry name" value="Trimeric LpxA-like enzymes"/>
    <property type="match status" value="1"/>
</dbReference>
<gene>
    <name evidence="1" type="ORF">CKALI_00640</name>
</gene>
<dbReference type="PANTHER" id="PTHR13061">
    <property type="entry name" value="DYNACTIN SUBUNIT P25"/>
    <property type="match status" value="1"/>
</dbReference>
<name>A0A6B8VD99_9CORY</name>
<dbReference type="InterPro" id="IPR047324">
    <property type="entry name" value="LbH_gamma_CA-like"/>
</dbReference>
<evidence type="ECO:0000313" key="1">
    <source>
        <dbReference type="EMBL" id="QGU01029.1"/>
    </source>
</evidence>
<dbReference type="Gene3D" id="2.160.10.10">
    <property type="entry name" value="Hexapeptide repeat proteins"/>
    <property type="match status" value="1"/>
</dbReference>
<keyword evidence="2" id="KW-1185">Reference proteome</keyword>
<proteinExistence type="predicted"/>
<protein>
    <submittedName>
        <fullName evidence="1">UDP-3-O-[3-hydroxymyristoyl] glucosamine N-acyltransferase</fullName>
    </submittedName>
</protein>
<dbReference type="Proteomes" id="UP000427071">
    <property type="component" value="Chromosome"/>
</dbReference>
<dbReference type="EMBL" id="CP046452">
    <property type="protein sequence ID" value="QGU01029.1"/>
    <property type="molecule type" value="Genomic_DNA"/>
</dbReference>
<dbReference type="KEGG" id="ckw:CKALI_00640"/>
<sequence length="162" mass="17140">MIMAFEGKEPKIHPSAFVAPNATIIGDVEIGPDANIWFNVVIRADVNKISIGARTNIQDGAVLHVDRDAPCTLGDDVTVGHMALVHGTTVGNGTLVGMKSALLSRSVVGEGCLIAAGAVVLEGQEIPEKTLAAGIPAKVKRENDREFITHAGRYVELSKKYL</sequence>
<dbReference type="AlphaFoldDB" id="A0A6B8VD99"/>
<dbReference type="CDD" id="cd04645">
    <property type="entry name" value="LbH_gamma_CA_like"/>
    <property type="match status" value="1"/>
</dbReference>